<keyword evidence="1" id="KW-0812">Transmembrane</keyword>
<name>A0A3G5BHX2_9VIRU</name>
<reference evidence="3" key="2">
    <citation type="submission" date="2018-09" db="EMBL/GenBank/DDBJ databases">
        <authorList>
            <person name="Katneni V.K."/>
            <person name="Shashi shekhar M."/>
            <person name="Karthic K."/>
            <person name="Jangam A.K."/>
            <person name="Vijayan K.K."/>
        </authorList>
    </citation>
    <scope>NUCLEOTIDE SEQUENCE</scope>
    <source>
        <strain evidence="3">Wssv_ciba_003</strain>
    </source>
</reference>
<proteinExistence type="predicted"/>
<keyword evidence="1" id="KW-0472">Membrane</keyword>
<organism evidence="3">
    <name type="scientific">White spot syndrome virus</name>
    <dbReference type="NCBI Taxonomy" id="342409"/>
    <lineage>
        <taxon>Viruses</taxon>
        <taxon>Viruses incertae sedis</taxon>
        <taxon>Naldaviricetes</taxon>
        <taxon>Nimaviridae</taxon>
        <taxon>Whispovirus</taxon>
    </lineage>
</organism>
<feature type="transmembrane region" description="Helical" evidence="1">
    <location>
        <begin position="21"/>
        <end position="41"/>
    </location>
</feature>
<protein>
    <submittedName>
        <fullName evidence="3">WSSV128</fullName>
    </submittedName>
    <submittedName>
        <fullName evidence="2">Wssv176</fullName>
    </submittedName>
</protein>
<keyword evidence="1" id="KW-1133">Transmembrane helix</keyword>
<sequence>MEAVAVSDDLVSKTFVTLEEISPSLNSSASLASIIIIFNVYNKNN</sequence>
<evidence type="ECO:0000313" key="2">
    <source>
        <dbReference type="EMBL" id="AYV99326.1"/>
    </source>
</evidence>
<accession>A0A3G5BHX2</accession>
<evidence type="ECO:0000256" key="1">
    <source>
        <dbReference type="SAM" id="Phobius"/>
    </source>
</evidence>
<dbReference type="EMBL" id="MH883318">
    <property type="protein sequence ID" value="AYV99326.1"/>
    <property type="molecule type" value="Genomic_DNA"/>
</dbReference>
<evidence type="ECO:0000313" key="3">
    <source>
        <dbReference type="EMBL" id="AYV99436.1"/>
    </source>
</evidence>
<reference evidence="2" key="1">
    <citation type="submission" date="2018-09" db="EMBL/GenBank/DDBJ databases">
        <authorList>
            <person name="Katneni V.K."/>
            <person name="Shashi Shekhar M."/>
            <person name="Karthic K."/>
            <person name="Jangam A.K."/>
            <person name="Vijayan K.K."/>
        </authorList>
    </citation>
    <scope>NUCLEOTIDE SEQUENCE</scope>
    <source>
        <strain evidence="2">WSSV_CIBA_002</strain>
    </source>
</reference>
<dbReference type="EMBL" id="MH883319">
    <property type="protein sequence ID" value="AYV99436.1"/>
    <property type="molecule type" value="Genomic_DNA"/>
</dbReference>